<dbReference type="Pfam" id="PF13843">
    <property type="entry name" value="DDE_Tnp_1_7"/>
    <property type="match status" value="1"/>
</dbReference>
<gene>
    <name evidence="2" type="ORF">V1477_008054</name>
</gene>
<organism evidence="2 3">
    <name type="scientific">Vespula maculifrons</name>
    <name type="common">Eastern yellow jacket</name>
    <name type="synonym">Wasp</name>
    <dbReference type="NCBI Taxonomy" id="7453"/>
    <lineage>
        <taxon>Eukaryota</taxon>
        <taxon>Metazoa</taxon>
        <taxon>Ecdysozoa</taxon>
        <taxon>Arthropoda</taxon>
        <taxon>Hexapoda</taxon>
        <taxon>Insecta</taxon>
        <taxon>Pterygota</taxon>
        <taxon>Neoptera</taxon>
        <taxon>Endopterygota</taxon>
        <taxon>Hymenoptera</taxon>
        <taxon>Apocrita</taxon>
        <taxon>Aculeata</taxon>
        <taxon>Vespoidea</taxon>
        <taxon>Vespidae</taxon>
        <taxon>Vespinae</taxon>
        <taxon>Vespula</taxon>
    </lineage>
</organism>
<feature type="non-terminal residue" evidence="2">
    <location>
        <position position="1"/>
    </location>
</feature>
<dbReference type="Proteomes" id="UP001607303">
    <property type="component" value="Unassembled WGS sequence"/>
</dbReference>
<keyword evidence="3" id="KW-1185">Reference proteome</keyword>
<evidence type="ECO:0000313" key="3">
    <source>
        <dbReference type="Proteomes" id="UP001607303"/>
    </source>
</evidence>
<evidence type="ECO:0000259" key="1">
    <source>
        <dbReference type="Pfam" id="PF13843"/>
    </source>
</evidence>
<dbReference type="InterPro" id="IPR029526">
    <property type="entry name" value="PGBD"/>
</dbReference>
<accession>A0ABD2CFE9</accession>
<dbReference type="PANTHER" id="PTHR46599">
    <property type="entry name" value="PIGGYBAC TRANSPOSABLE ELEMENT-DERIVED PROTEIN 4"/>
    <property type="match status" value="1"/>
</dbReference>
<comment type="caution">
    <text evidence="2">The sequence shown here is derived from an EMBL/GenBank/DDBJ whole genome shotgun (WGS) entry which is preliminary data.</text>
</comment>
<proteinExistence type="predicted"/>
<protein>
    <submittedName>
        <fullName evidence="2">PiggyBac transposable element-derived protein 4-like</fullName>
    </submittedName>
</protein>
<dbReference type="EMBL" id="JAYRBN010000054">
    <property type="protein sequence ID" value="KAL2743796.1"/>
    <property type="molecule type" value="Genomic_DNA"/>
</dbReference>
<reference evidence="2 3" key="1">
    <citation type="journal article" date="2024" name="Ann. Entomol. Soc. Am.">
        <title>Genomic analyses of the southern and eastern yellowjacket wasps (Hymenoptera: Vespidae) reveal evolutionary signatures of social life.</title>
        <authorList>
            <person name="Catto M.A."/>
            <person name="Caine P.B."/>
            <person name="Orr S.E."/>
            <person name="Hunt B.G."/>
            <person name="Goodisman M.A.D."/>
        </authorList>
    </citation>
    <scope>NUCLEOTIDE SEQUENCE [LARGE SCALE GENOMIC DNA]</scope>
    <source>
        <strain evidence="2">232</strain>
        <tissue evidence="2">Head and thorax</tissue>
    </source>
</reference>
<dbReference type="PANTHER" id="PTHR46599:SF6">
    <property type="entry name" value="DUAL SPECIFICITY PHOSPHATASE 26"/>
    <property type="match status" value="1"/>
</dbReference>
<dbReference type="AlphaFoldDB" id="A0ABD2CFE9"/>
<name>A0ABD2CFE9_VESMC</name>
<evidence type="ECO:0000313" key="2">
    <source>
        <dbReference type="EMBL" id="KAL2743796.1"/>
    </source>
</evidence>
<feature type="domain" description="PiggyBac transposable element-derived protein" evidence="1">
    <location>
        <begin position="6"/>
        <end position="109"/>
    </location>
</feature>
<sequence>LLRIIKIYKPDTNLTVDEHLFPTKIRCKFTRYKVYVTSDANSKYIIKSFSYLGKEKSRPLDEFVVLKLVSSIGCWRNITTDNFFTSASLATKLLAKRTTLLILYKSNNSTLTICKSKPIKKVIILSSKHKNVKIDKNKKRITETVAIVVLDGLLQWHVQIFLNIFDLADINAWILYKETNEQNIPKQQYLLQIAEEFAENYHGFLQEGKETVQSISSGQYNISHSRKTCQIRFCKNNKITKYCI</sequence>